<keyword evidence="8" id="KW-0206">Cytoskeleton</keyword>
<keyword evidence="4" id="KW-0132">Cell division</keyword>
<keyword evidence="3" id="KW-0963">Cytoplasm</keyword>
<comment type="subcellular location">
    <subcellularLocation>
        <location evidence="1">Cytoplasm</location>
        <location evidence="1">Cytoskeleton</location>
        <location evidence="1">Spindle</location>
    </subcellularLocation>
</comment>
<evidence type="ECO:0000256" key="3">
    <source>
        <dbReference type="ARBA" id="ARBA00022490"/>
    </source>
</evidence>
<name>A0AAN8PXW6_PATCE</name>
<sequence>MAFRPDNMNEAHQEIQVWLEQIFGGESIPQFELNQRTLGILHNLMKTNQTKDRDTQLIIKDHNQKAEEYTSDGKLVGNIVEGLSIKPSSLSQSGVTNLRTLANLALLLEIKDTSDTSFYLALQHLHSEETRIAEEREAEQNLISQLFEKTKSALIKYNSLQKALQTSEEQSKIQRPKIESHIKQTGFLKNKAEEYRKLIQKHQSQLVKLDVTPDIYHKTLVNKAEELQNLQQKLTPLRAKLQSYHDLPPDLVEARVKIEEMRRQVTLLEEDLSSKINMMHL</sequence>
<keyword evidence="12" id="KW-1185">Reference proteome</keyword>
<dbReference type="GO" id="GO:0007098">
    <property type="term" value="P:centrosome cycle"/>
    <property type="evidence" value="ECO:0007669"/>
    <property type="project" value="TreeGrafter"/>
</dbReference>
<comment type="similarity">
    <text evidence="2">Belongs to the HAUS1 family.</text>
</comment>
<dbReference type="GO" id="GO:0005819">
    <property type="term" value="C:spindle"/>
    <property type="evidence" value="ECO:0007669"/>
    <property type="project" value="UniProtKB-SubCell"/>
</dbReference>
<keyword evidence="9" id="KW-0131">Cell cycle</keyword>
<dbReference type="GO" id="GO:0005829">
    <property type="term" value="C:cytosol"/>
    <property type="evidence" value="ECO:0007669"/>
    <property type="project" value="TreeGrafter"/>
</dbReference>
<organism evidence="11 12">
    <name type="scientific">Patella caerulea</name>
    <name type="common">Rayed Mediterranean limpet</name>
    <dbReference type="NCBI Taxonomy" id="87958"/>
    <lineage>
        <taxon>Eukaryota</taxon>
        <taxon>Metazoa</taxon>
        <taxon>Spiralia</taxon>
        <taxon>Lophotrochozoa</taxon>
        <taxon>Mollusca</taxon>
        <taxon>Gastropoda</taxon>
        <taxon>Patellogastropoda</taxon>
        <taxon>Patelloidea</taxon>
        <taxon>Patellidae</taxon>
        <taxon>Patella</taxon>
    </lineage>
</organism>
<reference evidence="11 12" key="1">
    <citation type="submission" date="2024-01" db="EMBL/GenBank/DDBJ databases">
        <title>The genome of the rayed Mediterranean limpet Patella caerulea (Linnaeus, 1758).</title>
        <authorList>
            <person name="Anh-Thu Weber A."/>
            <person name="Halstead-Nussloch G."/>
        </authorList>
    </citation>
    <scope>NUCLEOTIDE SEQUENCE [LARGE SCALE GENOMIC DNA]</scope>
    <source>
        <strain evidence="11">AATW-2023a</strain>
        <tissue evidence="11">Whole specimen</tissue>
    </source>
</reference>
<evidence type="ECO:0000256" key="5">
    <source>
        <dbReference type="ARBA" id="ARBA00022701"/>
    </source>
</evidence>
<comment type="caution">
    <text evidence="11">The sequence shown here is derived from an EMBL/GenBank/DDBJ whole genome shotgun (WGS) entry which is preliminary data.</text>
</comment>
<evidence type="ECO:0000256" key="4">
    <source>
        <dbReference type="ARBA" id="ARBA00022618"/>
    </source>
</evidence>
<feature type="coiled-coil region" evidence="10">
    <location>
        <begin position="220"/>
        <end position="278"/>
    </location>
</feature>
<gene>
    <name evidence="11" type="ORF">SNE40_005020</name>
</gene>
<dbReference type="GO" id="GO:0070652">
    <property type="term" value="C:HAUS complex"/>
    <property type="evidence" value="ECO:0007669"/>
    <property type="project" value="InterPro"/>
</dbReference>
<dbReference type="PRINTS" id="PR02087">
    <property type="entry name" value="HAUSAUGMINL1"/>
</dbReference>
<dbReference type="Pfam" id="PF25762">
    <property type="entry name" value="HAUS1"/>
    <property type="match status" value="1"/>
</dbReference>
<dbReference type="GO" id="GO:0051225">
    <property type="term" value="P:spindle assembly"/>
    <property type="evidence" value="ECO:0007669"/>
    <property type="project" value="InterPro"/>
</dbReference>
<dbReference type="GO" id="GO:0005874">
    <property type="term" value="C:microtubule"/>
    <property type="evidence" value="ECO:0007669"/>
    <property type="project" value="UniProtKB-KW"/>
</dbReference>
<dbReference type="Proteomes" id="UP001347796">
    <property type="component" value="Unassembled WGS sequence"/>
</dbReference>
<dbReference type="PANTHER" id="PTHR31570">
    <property type="entry name" value="HAUS AUGMIN-LIKE COMPLEX SUBUNIT 1"/>
    <property type="match status" value="1"/>
</dbReference>
<evidence type="ECO:0000256" key="1">
    <source>
        <dbReference type="ARBA" id="ARBA00004186"/>
    </source>
</evidence>
<evidence type="ECO:0000256" key="9">
    <source>
        <dbReference type="ARBA" id="ARBA00023306"/>
    </source>
</evidence>
<evidence type="ECO:0000313" key="11">
    <source>
        <dbReference type="EMBL" id="KAK6188949.1"/>
    </source>
</evidence>
<dbReference type="InterPro" id="IPR026243">
    <property type="entry name" value="HAUS1"/>
</dbReference>
<evidence type="ECO:0008006" key="13">
    <source>
        <dbReference type="Google" id="ProtNLM"/>
    </source>
</evidence>
<dbReference type="AlphaFoldDB" id="A0AAN8PXW6"/>
<proteinExistence type="inferred from homology"/>
<dbReference type="EMBL" id="JAZGQO010000003">
    <property type="protein sequence ID" value="KAK6188949.1"/>
    <property type="molecule type" value="Genomic_DNA"/>
</dbReference>
<accession>A0AAN8PXW6</accession>
<evidence type="ECO:0000256" key="7">
    <source>
        <dbReference type="ARBA" id="ARBA00023054"/>
    </source>
</evidence>
<protein>
    <recommendedName>
        <fullName evidence="13">HAUS augmin-like complex subunit 1</fullName>
    </recommendedName>
</protein>
<keyword evidence="6" id="KW-0498">Mitosis</keyword>
<keyword evidence="5" id="KW-0493">Microtubule</keyword>
<keyword evidence="7 10" id="KW-0175">Coiled coil</keyword>
<evidence type="ECO:0000256" key="2">
    <source>
        <dbReference type="ARBA" id="ARBA00005479"/>
    </source>
</evidence>
<evidence type="ECO:0000256" key="8">
    <source>
        <dbReference type="ARBA" id="ARBA00023212"/>
    </source>
</evidence>
<dbReference type="PANTHER" id="PTHR31570:SF1">
    <property type="entry name" value="HAUS AUGMIN-LIKE COMPLEX SUBUNIT 1"/>
    <property type="match status" value="1"/>
</dbReference>
<evidence type="ECO:0000256" key="6">
    <source>
        <dbReference type="ARBA" id="ARBA00022776"/>
    </source>
</evidence>
<dbReference type="GO" id="GO:0051301">
    <property type="term" value="P:cell division"/>
    <property type="evidence" value="ECO:0007669"/>
    <property type="project" value="UniProtKB-KW"/>
</dbReference>
<evidence type="ECO:0000313" key="12">
    <source>
        <dbReference type="Proteomes" id="UP001347796"/>
    </source>
</evidence>
<evidence type="ECO:0000256" key="10">
    <source>
        <dbReference type="SAM" id="Coils"/>
    </source>
</evidence>